<dbReference type="CDD" id="cd22191">
    <property type="entry name" value="DPBB_RlpA_EXP_N-like"/>
    <property type="match status" value="1"/>
</dbReference>
<evidence type="ECO:0000256" key="2">
    <source>
        <dbReference type="SAM" id="SignalP"/>
    </source>
</evidence>
<proteinExistence type="predicted"/>
<name>A0ABQ8FFR4_9FUNG</name>
<dbReference type="EMBL" id="JAFCIX010000143">
    <property type="protein sequence ID" value="KAH6597530.1"/>
    <property type="molecule type" value="Genomic_DNA"/>
</dbReference>
<evidence type="ECO:0008006" key="5">
    <source>
        <dbReference type="Google" id="ProtNLM"/>
    </source>
</evidence>
<feature type="signal peptide" evidence="2">
    <location>
        <begin position="1"/>
        <end position="18"/>
    </location>
</feature>
<evidence type="ECO:0000313" key="4">
    <source>
        <dbReference type="Proteomes" id="UP001648503"/>
    </source>
</evidence>
<dbReference type="SUPFAM" id="SSF50685">
    <property type="entry name" value="Barwin-like endoglucanases"/>
    <property type="match status" value="1"/>
</dbReference>
<sequence>MHIISLLASLTVLTAVAAVKGDLTHFTPDTGACGKPNYPWEDIVAISDTLYDEHDGNLCGRTICIERRDGSVVKAVIEDRCIGCAKLDIGRLPVEWDFCDGGPDIFGSRSSSTSKTTEHPMPTSSAPPPRKTILKTTRMPLSTSLSPLPKPTTTVTTFQPSLTSSHTFITSTPSDIHLQPLQRRGCFANP</sequence>
<feature type="region of interest" description="Disordered" evidence="1">
    <location>
        <begin position="109"/>
        <end position="132"/>
    </location>
</feature>
<protein>
    <recommendedName>
        <fullName evidence="5">RlpA-like protein double-psi beta-barrel domain-containing protein</fullName>
    </recommendedName>
</protein>
<keyword evidence="2" id="KW-0732">Signal</keyword>
<accession>A0ABQ8FFR4</accession>
<evidence type="ECO:0000256" key="1">
    <source>
        <dbReference type="SAM" id="MobiDB-lite"/>
    </source>
</evidence>
<feature type="chain" id="PRO_5046221773" description="RlpA-like protein double-psi beta-barrel domain-containing protein" evidence="2">
    <location>
        <begin position="19"/>
        <end position="190"/>
    </location>
</feature>
<dbReference type="InterPro" id="IPR036908">
    <property type="entry name" value="RlpA-like_sf"/>
</dbReference>
<dbReference type="Proteomes" id="UP001648503">
    <property type="component" value="Unassembled WGS sequence"/>
</dbReference>
<evidence type="ECO:0000313" key="3">
    <source>
        <dbReference type="EMBL" id="KAH6597530.1"/>
    </source>
</evidence>
<organism evidence="3 4">
    <name type="scientific">Batrachochytrium salamandrivorans</name>
    <dbReference type="NCBI Taxonomy" id="1357716"/>
    <lineage>
        <taxon>Eukaryota</taxon>
        <taxon>Fungi</taxon>
        <taxon>Fungi incertae sedis</taxon>
        <taxon>Chytridiomycota</taxon>
        <taxon>Chytridiomycota incertae sedis</taxon>
        <taxon>Chytridiomycetes</taxon>
        <taxon>Rhizophydiales</taxon>
        <taxon>Rhizophydiales incertae sedis</taxon>
        <taxon>Batrachochytrium</taxon>
    </lineage>
</organism>
<gene>
    <name evidence="3" type="ORF">BASA50_004447</name>
</gene>
<reference evidence="3 4" key="1">
    <citation type="submission" date="2021-02" db="EMBL/GenBank/DDBJ databases">
        <title>Variation within the Batrachochytrium salamandrivorans European outbreak.</title>
        <authorList>
            <person name="Kelly M."/>
            <person name="Pasmans F."/>
            <person name="Shea T.P."/>
            <person name="Munoz J.F."/>
            <person name="Carranza S."/>
            <person name="Cuomo C.A."/>
            <person name="Martel A."/>
        </authorList>
    </citation>
    <scope>NUCLEOTIDE SEQUENCE [LARGE SCALE GENOMIC DNA]</scope>
    <source>
        <strain evidence="3 4">AMFP18/2</strain>
    </source>
</reference>
<keyword evidence="4" id="KW-1185">Reference proteome</keyword>
<comment type="caution">
    <text evidence="3">The sequence shown here is derived from an EMBL/GenBank/DDBJ whole genome shotgun (WGS) entry which is preliminary data.</text>
</comment>
<dbReference type="Gene3D" id="2.40.40.10">
    <property type="entry name" value="RlpA-like domain"/>
    <property type="match status" value="1"/>
</dbReference>